<evidence type="ECO:0000259" key="2">
    <source>
        <dbReference type="Pfam" id="PF01935"/>
    </source>
</evidence>
<feature type="region of interest" description="Disordered" evidence="1">
    <location>
        <begin position="1"/>
        <end position="29"/>
    </location>
</feature>
<feature type="region of interest" description="Disordered" evidence="1">
    <location>
        <begin position="1180"/>
        <end position="1202"/>
    </location>
</feature>
<feature type="compositionally biased region" description="Low complexity" evidence="1">
    <location>
        <begin position="751"/>
        <end position="762"/>
    </location>
</feature>
<dbReference type="SUPFAM" id="SSF52540">
    <property type="entry name" value="P-loop containing nucleoside triphosphate hydrolases"/>
    <property type="match status" value="1"/>
</dbReference>
<dbReference type="InterPro" id="IPR025855">
    <property type="entry name" value="Replic_Relax"/>
</dbReference>
<dbReference type="InterPro" id="IPR027417">
    <property type="entry name" value="P-loop_NTPase"/>
</dbReference>
<dbReference type="Pfam" id="PF01935">
    <property type="entry name" value="DUF87"/>
    <property type="match status" value="1"/>
</dbReference>
<name>A0A810MYL3_9ACTN</name>
<reference evidence="3" key="1">
    <citation type="submission" date="2020-08" db="EMBL/GenBank/DDBJ databases">
        <title>Whole genome shotgun sequence of Polymorphospora rubra NBRC 101157.</title>
        <authorList>
            <person name="Komaki H."/>
            <person name="Tamura T."/>
        </authorList>
    </citation>
    <scope>NUCLEOTIDE SEQUENCE</scope>
    <source>
        <strain evidence="3">NBRC 101157</strain>
    </source>
</reference>
<protein>
    <recommendedName>
        <fullName evidence="2">Helicase HerA central domain-containing protein</fullName>
    </recommendedName>
</protein>
<dbReference type="CDD" id="cd01127">
    <property type="entry name" value="TrwB_TraG_TraD_VirD4"/>
    <property type="match status" value="2"/>
</dbReference>
<keyword evidence="4" id="KW-1185">Reference proteome</keyword>
<evidence type="ECO:0000313" key="4">
    <source>
        <dbReference type="Proteomes" id="UP000680866"/>
    </source>
</evidence>
<dbReference type="PANTHER" id="PTHR30121">
    <property type="entry name" value="UNCHARACTERIZED PROTEIN YJGR-RELATED"/>
    <property type="match status" value="1"/>
</dbReference>
<evidence type="ECO:0000313" key="3">
    <source>
        <dbReference type="EMBL" id="BCJ65680.1"/>
    </source>
</evidence>
<feature type="domain" description="Helicase HerA central" evidence="2">
    <location>
        <begin position="424"/>
        <end position="503"/>
    </location>
</feature>
<dbReference type="InterPro" id="IPR051162">
    <property type="entry name" value="T4SS_component"/>
</dbReference>
<feature type="compositionally biased region" description="Low complexity" evidence="1">
    <location>
        <begin position="810"/>
        <end position="829"/>
    </location>
</feature>
<accession>A0A810MYL3</accession>
<feature type="compositionally biased region" description="Low complexity" evidence="1">
    <location>
        <begin position="784"/>
        <end position="798"/>
    </location>
</feature>
<dbReference type="AlphaFoldDB" id="A0A810MYL3"/>
<proteinExistence type="predicted"/>
<gene>
    <name evidence="3" type="ORF">Prubr_27010</name>
</gene>
<evidence type="ECO:0000256" key="1">
    <source>
        <dbReference type="SAM" id="MobiDB-lite"/>
    </source>
</evidence>
<feature type="compositionally biased region" description="Basic residues" evidence="1">
    <location>
        <begin position="847"/>
        <end position="861"/>
    </location>
</feature>
<organism evidence="3 4">
    <name type="scientific">Polymorphospora rubra</name>
    <dbReference type="NCBI Taxonomy" id="338584"/>
    <lineage>
        <taxon>Bacteria</taxon>
        <taxon>Bacillati</taxon>
        <taxon>Actinomycetota</taxon>
        <taxon>Actinomycetes</taxon>
        <taxon>Micromonosporales</taxon>
        <taxon>Micromonosporaceae</taxon>
        <taxon>Polymorphospora</taxon>
    </lineage>
</organism>
<dbReference type="Proteomes" id="UP000680866">
    <property type="component" value="Chromosome"/>
</dbReference>
<sequence>MTPPLDVLSPVLTESPAPRPTSGRGAGVVAPPADPADAVVDAAVWVVQRPWLAAVAAGLLVLAVAVRNLVEVCQHRHHARGARLVMIAPPPEVDPHSAAAWWANLAGILTPSRRRRLLYGTPHVVWQYTWSGRQLLISIWVPGTVPPGAVEAAVRAAWPNSATTTDDTPGPPIPLHAHPASGGHLLPVHAEWLPLATDHDTDPLRPLMSAGAQLNTGEYACVQVLARPATPRRAARARRAAGRLRAGKTALPAVNPAAPLLWLLDIFIPGSSGGRPATPATGRDPTIERDVRAILDKTAHPLWQTSLRHAVATTSTRTGADPRGRLRGIADTLASAFAIHTGRNQLTHRTRMTAPVAVLAARRLGPGFLTSTPELAALAALPQDLAVPGLDRARATSMPAPVAVPAGGRGVKMLGDAEIGGHSVGLSVADARYHTHVIGSTGSGKTTLLVNMAVDDIKAGRGTVVIDPHGDLVTDILDRLPADVAGRVVLFDPDQENPPTLNPLQGDDPDLVVDNLVSIFGNIFANAWGPRMDDVMRVACLTLLRHNNVTLQHIPPLLNSPQFRAAMTVDLDDPAGLSGFWQWYDGLNDSLRSQVIGPVLARLRSFLLRDFVKRTMRYPKSSFDIGTILDGGVLLVRIPKGILGEDTSRLLGSLVLAQVWQAATARAATAPERRRDATLIIDEAQNFLTLANSLDTMLAEARKYRLSLVLAHQDLAQFPRDLLAATSANARNKIYFTCAPRTRNCSPGTPNPNSASTTCPTSTPTPPPRASSSTAGRHRRSPCARGPRSRSWAPRPSSGRPPPRPCQARTPAPSTNSSSGSAASPTNAGPAPPTADAADRSGPAVSRWRHPGRAPARHPDHHRSPPAPGRPPLTWAVSAAHGPDSRHGPIPPVPDTLPNGRETFSCLGATPVYSRVPSASSKPDPLAVYGRIVARDRALLALLAEHYLLSTDQITSALFDGRRTAQRRLTILHRLDVLHRFGRSTAHGRHGPLLYTLGPVGLQLHPTTYHDPDHPGARPPRSSLDRARRIAASSKINHLLGVNQFFTDLIATARATPDADLSRWWSEQHATTVYAQSGIRPDGHGIWTTGDTTTGFFLEHDNDTENLARVVAKLRGYERLTEFGPRYPVLFWVPTRRRETSLLGVLAGLRTASPIATAVHGPDPAGRVWTLVSDPTHRRHLHELPSDHGPDAATNPQRFDDW</sequence>
<dbReference type="KEGG" id="pry:Prubr_27010"/>
<dbReference type="PANTHER" id="PTHR30121:SF11">
    <property type="entry name" value="AAA+ ATPASE DOMAIN-CONTAINING PROTEIN"/>
    <property type="match status" value="1"/>
</dbReference>
<dbReference type="Pfam" id="PF13814">
    <property type="entry name" value="Replic_Relax"/>
    <property type="match status" value="1"/>
</dbReference>
<dbReference type="Gene3D" id="3.40.50.300">
    <property type="entry name" value="P-loop containing nucleotide triphosphate hydrolases"/>
    <property type="match status" value="2"/>
</dbReference>
<dbReference type="EMBL" id="AP023359">
    <property type="protein sequence ID" value="BCJ65680.1"/>
    <property type="molecule type" value="Genomic_DNA"/>
</dbReference>
<dbReference type="InterPro" id="IPR002789">
    <property type="entry name" value="HerA_central"/>
</dbReference>
<feature type="region of interest" description="Disordered" evidence="1">
    <location>
        <begin position="740"/>
        <end position="898"/>
    </location>
</feature>